<protein>
    <submittedName>
        <fullName evidence="5">Glycosyltransferase family 2 protein</fullName>
    </submittedName>
</protein>
<dbReference type="Proteomes" id="UP001575105">
    <property type="component" value="Unassembled WGS sequence"/>
</dbReference>
<name>A0ABV4U4L3_9BACT</name>
<keyword evidence="3" id="KW-0808">Transferase</keyword>
<comment type="similarity">
    <text evidence="1">Belongs to the glycosyltransferase 2 family.</text>
</comment>
<reference evidence="5 6" key="1">
    <citation type="submission" date="2024-08" db="EMBL/GenBank/DDBJ databases">
        <title>Whole-genome sequencing of halo(alkali)philic microorganisms from hypersaline lakes.</title>
        <authorList>
            <person name="Sorokin D.Y."/>
            <person name="Merkel A.Y."/>
            <person name="Messina E."/>
            <person name="Yakimov M."/>
        </authorList>
    </citation>
    <scope>NUCLEOTIDE SEQUENCE [LARGE SCALE GENOMIC DNA]</scope>
    <source>
        <strain evidence="5 6">AB-hyl4</strain>
    </source>
</reference>
<dbReference type="RefSeq" id="WP_425345190.1">
    <property type="nucleotide sequence ID" value="NZ_JBGUBD010000004.1"/>
</dbReference>
<organism evidence="5 6">
    <name type="scientific">Natronomicrosphaera hydrolytica</name>
    <dbReference type="NCBI Taxonomy" id="3242702"/>
    <lineage>
        <taxon>Bacteria</taxon>
        <taxon>Pseudomonadati</taxon>
        <taxon>Planctomycetota</taxon>
        <taxon>Phycisphaerae</taxon>
        <taxon>Phycisphaerales</taxon>
        <taxon>Phycisphaeraceae</taxon>
        <taxon>Natronomicrosphaera</taxon>
    </lineage>
</organism>
<comment type="caution">
    <text evidence="5">The sequence shown here is derived from an EMBL/GenBank/DDBJ whole genome shotgun (WGS) entry which is preliminary data.</text>
</comment>
<dbReference type="InterPro" id="IPR001173">
    <property type="entry name" value="Glyco_trans_2-like"/>
</dbReference>
<dbReference type="EMBL" id="JBGUBD010000004">
    <property type="protein sequence ID" value="MFA9478267.1"/>
    <property type="molecule type" value="Genomic_DNA"/>
</dbReference>
<dbReference type="Gene3D" id="3.90.550.10">
    <property type="entry name" value="Spore Coat Polysaccharide Biosynthesis Protein SpsA, Chain A"/>
    <property type="match status" value="1"/>
</dbReference>
<feature type="domain" description="Glycosyltransferase 2-like" evidence="4">
    <location>
        <begin position="3"/>
        <end position="162"/>
    </location>
</feature>
<evidence type="ECO:0000313" key="6">
    <source>
        <dbReference type="Proteomes" id="UP001575105"/>
    </source>
</evidence>
<dbReference type="PANTHER" id="PTHR43685">
    <property type="entry name" value="GLYCOSYLTRANSFERASE"/>
    <property type="match status" value="1"/>
</dbReference>
<dbReference type="Pfam" id="PF00535">
    <property type="entry name" value="Glycos_transf_2"/>
    <property type="match status" value="1"/>
</dbReference>
<evidence type="ECO:0000313" key="5">
    <source>
        <dbReference type="EMBL" id="MFA9478267.1"/>
    </source>
</evidence>
<dbReference type="InterPro" id="IPR029044">
    <property type="entry name" value="Nucleotide-diphossugar_trans"/>
</dbReference>
<gene>
    <name evidence="5" type="ORF">ACERK3_08155</name>
</gene>
<keyword evidence="2" id="KW-0328">Glycosyltransferase</keyword>
<evidence type="ECO:0000259" key="4">
    <source>
        <dbReference type="Pfam" id="PF00535"/>
    </source>
</evidence>
<evidence type="ECO:0000256" key="1">
    <source>
        <dbReference type="ARBA" id="ARBA00006739"/>
    </source>
</evidence>
<dbReference type="SUPFAM" id="SSF53448">
    <property type="entry name" value="Nucleotide-diphospho-sugar transferases"/>
    <property type="match status" value="1"/>
</dbReference>
<sequence length="316" mass="36040">MISVLMPAYNAERYIDEAIESVLAQTYRDFELIVADDGSTDETLAIARRYAAKDERVHVLTHANMGMGDTLNNALQHAKHEWLARLDADDRMKPERLERQLAFVQTQPELAVLSSLVAFIDEQGGVIGVSRSPFTEAEAVRRAVQTNTLIGFHHPAILMRKSVVQAAGGYRKAFWPADDLDLWNRIAEAGHAMLVQPTVLTEYRIHGESVCVSAARQTTLKLEWVEDCMLRRRAGEPERSWDDFMDYRRQLPWHRRLNHERCILARTLYKGAVQHRSCRQYFQLAPKLLGALALEPGYVAPRVLPWTFSATFGNRK</sequence>
<evidence type="ECO:0000256" key="3">
    <source>
        <dbReference type="ARBA" id="ARBA00022679"/>
    </source>
</evidence>
<dbReference type="InterPro" id="IPR050834">
    <property type="entry name" value="Glycosyltransf_2"/>
</dbReference>
<evidence type="ECO:0000256" key="2">
    <source>
        <dbReference type="ARBA" id="ARBA00022676"/>
    </source>
</evidence>
<dbReference type="PANTHER" id="PTHR43685:SF5">
    <property type="entry name" value="GLYCOSYLTRANSFERASE EPSE-RELATED"/>
    <property type="match status" value="1"/>
</dbReference>
<keyword evidence="6" id="KW-1185">Reference proteome</keyword>
<accession>A0ABV4U4L3</accession>
<proteinExistence type="inferred from homology"/>